<accession>A0ABD0QQH3</accession>
<comment type="caution">
    <text evidence="1">The sequence shown here is derived from an EMBL/GenBank/DDBJ whole genome shotgun (WGS) entry which is preliminary data.</text>
</comment>
<organism evidence="1 2">
    <name type="scientific">Cirrhinus mrigala</name>
    <name type="common">Mrigala</name>
    <dbReference type="NCBI Taxonomy" id="683832"/>
    <lineage>
        <taxon>Eukaryota</taxon>
        <taxon>Metazoa</taxon>
        <taxon>Chordata</taxon>
        <taxon>Craniata</taxon>
        <taxon>Vertebrata</taxon>
        <taxon>Euteleostomi</taxon>
        <taxon>Actinopterygii</taxon>
        <taxon>Neopterygii</taxon>
        <taxon>Teleostei</taxon>
        <taxon>Ostariophysi</taxon>
        <taxon>Cypriniformes</taxon>
        <taxon>Cyprinidae</taxon>
        <taxon>Labeoninae</taxon>
        <taxon>Labeonini</taxon>
        <taxon>Cirrhinus</taxon>
    </lineage>
</organism>
<feature type="non-terminal residue" evidence="1">
    <location>
        <position position="1"/>
    </location>
</feature>
<dbReference type="Gene3D" id="3.30.420.10">
    <property type="entry name" value="Ribonuclease H-like superfamily/Ribonuclease H"/>
    <property type="match status" value="1"/>
</dbReference>
<evidence type="ECO:0000313" key="2">
    <source>
        <dbReference type="Proteomes" id="UP001529510"/>
    </source>
</evidence>
<gene>
    <name evidence="1" type="ORF">M9458_015566</name>
</gene>
<evidence type="ECO:0000313" key="1">
    <source>
        <dbReference type="EMBL" id="KAL0188467.1"/>
    </source>
</evidence>
<dbReference type="InterPro" id="IPR036397">
    <property type="entry name" value="RNaseH_sf"/>
</dbReference>
<dbReference type="AlphaFoldDB" id="A0ABD0QQH3"/>
<reference evidence="1 2" key="1">
    <citation type="submission" date="2024-05" db="EMBL/GenBank/DDBJ databases">
        <title>Genome sequencing and assembly of Indian major carp, Cirrhinus mrigala (Hamilton, 1822).</title>
        <authorList>
            <person name="Mohindra V."/>
            <person name="Chowdhury L.M."/>
            <person name="Lal K."/>
            <person name="Jena J.K."/>
        </authorList>
    </citation>
    <scope>NUCLEOTIDE SEQUENCE [LARGE SCALE GENOMIC DNA]</scope>
    <source>
        <strain evidence="1">CM1030</strain>
        <tissue evidence="1">Blood</tissue>
    </source>
</reference>
<dbReference type="EMBL" id="JAMKFB020000007">
    <property type="protein sequence ID" value="KAL0188467.1"/>
    <property type="molecule type" value="Genomic_DNA"/>
</dbReference>
<sequence>FQTLILNLWGELKVRVAKRQPRNLNYLERICKEEWDKIPPEMCANLVANYN</sequence>
<name>A0ABD0QQH3_CIRMR</name>
<protein>
    <submittedName>
        <fullName evidence="1">Uncharacterized protein</fullName>
    </submittedName>
</protein>
<proteinExistence type="predicted"/>
<keyword evidence="2" id="KW-1185">Reference proteome</keyword>
<dbReference type="Proteomes" id="UP001529510">
    <property type="component" value="Unassembled WGS sequence"/>
</dbReference>